<dbReference type="CDD" id="cd08704">
    <property type="entry name" value="Met_tRNA_FMT_C"/>
    <property type="match status" value="1"/>
</dbReference>
<organism evidence="9 10">
    <name type="scientific">Aliarcobacter cryaerophilus</name>
    <dbReference type="NCBI Taxonomy" id="28198"/>
    <lineage>
        <taxon>Bacteria</taxon>
        <taxon>Pseudomonadati</taxon>
        <taxon>Campylobacterota</taxon>
        <taxon>Epsilonproteobacteria</taxon>
        <taxon>Campylobacterales</taxon>
        <taxon>Arcobacteraceae</taxon>
        <taxon>Aliarcobacter</taxon>
    </lineage>
</organism>
<keyword evidence="5 9" id="KW-0808">Transferase</keyword>
<dbReference type="EMBL" id="LNTC01000009">
    <property type="protein sequence ID" value="OQR42119.1"/>
    <property type="molecule type" value="Genomic_DNA"/>
</dbReference>
<evidence type="ECO:0000256" key="1">
    <source>
        <dbReference type="ARBA" id="ARBA00002606"/>
    </source>
</evidence>
<dbReference type="InterPro" id="IPR005793">
    <property type="entry name" value="Formyl_trans_C"/>
</dbReference>
<dbReference type="InterPro" id="IPR011034">
    <property type="entry name" value="Formyl_transferase-like_C_sf"/>
</dbReference>
<keyword evidence="6" id="KW-0648">Protein biosynthesis</keyword>
<proteinExistence type="inferred from homology"/>
<name>A0A1V9VDX5_9BACT</name>
<evidence type="ECO:0000256" key="7">
    <source>
        <dbReference type="ARBA" id="ARBA00048558"/>
    </source>
</evidence>
<dbReference type="AlphaFoldDB" id="A0A1V9VDX5"/>
<accession>A0A1V9VDX5</accession>
<evidence type="ECO:0000313" key="9">
    <source>
        <dbReference type="EMBL" id="OQR42119.1"/>
    </source>
</evidence>
<protein>
    <recommendedName>
        <fullName evidence="4">Methionyl-tRNA formyltransferase</fullName>
        <ecNumber evidence="3">2.1.2.9</ecNumber>
    </recommendedName>
</protein>
<dbReference type="Pfam" id="PF02911">
    <property type="entry name" value="Formyl_trans_C"/>
    <property type="match status" value="1"/>
</dbReference>
<gene>
    <name evidence="9" type="ORF">AS859_01530</name>
</gene>
<evidence type="ECO:0000256" key="3">
    <source>
        <dbReference type="ARBA" id="ARBA00012261"/>
    </source>
</evidence>
<evidence type="ECO:0000256" key="2">
    <source>
        <dbReference type="ARBA" id="ARBA00010699"/>
    </source>
</evidence>
<dbReference type="Proteomes" id="UP000192599">
    <property type="component" value="Unassembled WGS sequence"/>
</dbReference>
<dbReference type="SUPFAM" id="SSF50486">
    <property type="entry name" value="FMT C-terminal domain-like"/>
    <property type="match status" value="1"/>
</dbReference>
<dbReference type="InterPro" id="IPR037022">
    <property type="entry name" value="Formyl_trans_C_sf"/>
</dbReference>
<sequence length="107" mass="12014">SFCKKIKKEDGEVDFNCAKKLFSKYKAYSFWPGIFLKSELKLKDIEFVENSSQNISGEILEIAKDYIVVACEKGSLKIGTLQAPSKNSISSVEYIKGQRLVLGNILN</sequence>
<comment type="caution">
    <text evidence="9">The sequence shown here is derived from an EMBL/GenBank/DDBJ whole genome shotgun (WGS) entry which is preliminary data.</text>
</comment>
<evidence type="ECO:0000256" key="4">
    <source>
        <dbReference type="ARBA" id="ARBA00016014"/>
    </source>
</evidence>
<dbReference type="Gene3D" id="3.10.25.10">
    <property type="entry name" value="Formyl transferase, C-terminal domain"/>
    <property type="match status" value="1"/>
</dbReference>
<comment type="similarity">
    <text evidence="2">Belongs to the Fmt family.</text>
</comment>
<evidence type="ECO:0000313" key="10">
    <source>
        <dbReference type="Proteomes" id="UP000192599"/>
    </source>
</evidence>
<comment type="function">
    <text evidence="1">Attaches a formyl group to the free amino group of methionyl-tRNA(fMet). The formyl group appears to play a dual role in the initiator identity of N-formylmethionyl-tRNA by promoting its recognition by IF2 and preventing the misappropriation of this tRNA by the elongation apparatus.</text>
</comment>
<comment type="catalytic activity">
    <reaction evidence="7">
        <text>L-methionyl-tRNA(fMet) + (6R)-10-formyltetrahydrofolate = N-formyl-L-methionyl-tRNA(fMet) + (6S)-5,6,7,8-tetrahydrofolate + H(+)</text>
        <dbReference type="Rhea" id="RHEA:24380"/>
        <dbReference type="Rhea" id="RHEA-COMP:9952"/>
        <dbReference type="Rhea" id="RHEA-COMP:9953"/>
        <dbReference type="ChEBI" id="CHEBI:15378"/>
        <dbReference type="ChEBI" id="CHEBI:57453"/>
        <dbReference type="ChEBI" id="CHEBI:78530"/>
        <dbReference type="ChEBI" id="CHEBI:78844"/>
        <dbReference type="ChEBI" id="CHEBI:195366"/>
        <dbReference type="EC" id="2.1.2.9"/>
    </reaction>
</comment>
<evidence type="ECO:0000256" key="5">
    <source>
        <dbReference type="ARBA" id="ARBA00022679"/>
    </source>
</evidence>
<evidence type="ECO:0000259" key="8">
    <source>
        <dbReference type="Pfam" id="PF02911"/>
    </source>
</evidence>
<feature type="domain" description="Formyl transferase C-terminal" evidence="8">
    <location>
        <begin position="5"/>
        <end position="99"/>
    </location>
</feature>
<dbReference type="GO" id="GO:0004479">
    <property type="term" value="F:methionyl-tRNA formyltransferase activity"/>
    <property type="evidence" value="ECO:0007669"/>
    <property type="project" value="UniProtKB-EC"/>
</dbReference>
<dbReference type="InterPro" id="IPR044135">
    <property type="entry name" value="Met-tRNA-FMT_C"/>
</dbReference>
<dbReference type="EC" id="2.1.2.9" evidence="3"/>
<reference evidence="9 10" key="1">
    <citation type="submission" date="2017-04" db="EMBL/GenBank/DDBJ databases">
        <title>Accumulation and expression of multiple antibiotic resistance genes in Arcobacter cryaerophilus that thrives in sewage.</title>
        <authorList>
            <person name="Millar J.A."/>
            <person name="Raghavan R."/>
        </authorList>
    </citation>
    <scope>NUCLEOTIDE SEQUENCE [LARGE SCALE GENOMIC DNA]</scope>
    <source>
        <strain evidence="9 10">AZT-1</strain>
    </source>
</reference>
<feature type="non-terminal residue" evidence="9">
    <location>
        <position position="1"/>
    </location>
</feature>
<evidence type="ECO:0000256" key="6">
    <source>
        <dbReference type="ARBA" id="ARBA00022917"/>
    </source>
</evidence>